<evidence type="ECO:0000256" key="2">
    <source>
        <dbReference type="SAM" id="Phobius"/>
    </source>
</evidence>
<dbReference type="CDD" id="cd13969">
    <property type="entry name" value="ADCK1-like"/>
    <property type="match status" value="1"/>
</dbReference>
<evidence type="ECO:0000256" key="1">
    <source>
        <dbReference type="ARBA" id="ARBA00009670"/>
    </source>
</evidence>
<dbReference type="InterPro" id="IPR004147">
    <property type="entry name" value="ABC1_dom"/>
</dbReference>
<dbReference type="PANTHER" id="PTHR43173:SF28">
    <property type="entry name" value="AARF DOMAIN CONTAINING KINASE 5"/>
    <property type="match status" value="1"/>
</dbReference>
<sequence>MLRVFFCTRNLQFLLARLGATAHAFRCLRIIEHEIRLYVPGLKPHARGMCGFLLRMTCESLRKLLLCRFHVSQLSRCHPKLSVTGRRLSAHTSGTPPRRWFRILCLGTLVGAPSAGALVYYSSDGPKRRRIRISLQGILRFCRSLQIASQISVDYWWTKNVTLRKDDENSPLYEAVMSQCHQRTADRLVDGALMNGGLYIKLGQGLCTFNHLLPPEYINSLRVLEDQALPRRTNEVNEILLEDFGQPAECLFQQFNHQPMAAASLAQVHRATLHDGTEVAVKVQYIDLRDRFDGDIKTLEWLLRLIEFMHPKFGFSWVLKDLKHTLAQELDFENEGQNAERCAQDLRKLPYVLIPRVHWDYTSKRVLTADYCEGCKVSSVEGIRKQGLELKDVAEKVIKVFAEQIFFTGFIHADPHPGNVLVNVGPDGKARLVLLDHGLYEHLCERDRTALCKLWRSIVLRDRQRMKEYSAQLGVKDYFLFCEILLQRPLSLTGTLGNALTLEETQYMQEMAKEHFDDIMRVLRALPRPMLLVFRNLNTVRALNIGLGAPADRYLLMARSAVRAWRRLAKQNSFGIMRWISVMWEHLKFEVALRWDSTIQCFTFFVIRLLLRFDFLEENEHIRQFLQS</sequence>
<proteinExistence type="inferred from homology"/>
<dbReference type="Pfam" id="PF03109">
    <property type="entry name" value="ABC1"/>
    <property type="match status" value="1"/>
</dbReference>
<dbReference type="Proteomes" id="UP000770717">
    <property type="component" value="Unassembled WGS sequence"/>
</dbReference>
<dbReference type="SUPFAM" id="SSF56112">
    <property type="entry name" value="Protein kinase-like (PK-like)"/>
    <property type="match status" value="1"/>
</dbReference>
<dbReference type="AlphaFoldDB" id="A0A8J6JZ51"/>
<organism evidence="5 6">
    <name type="scientific">Eleutherodactylus coqui</name>
    <name type="common">Puerto Rican coqui</name>
    <dbReference type="NCBI Taxonomy" id="57060"/>
    <lineage>
        <taxon>Eukaryota</taxon>
        <taxon>Metazoa</taxon>
        <taxon>Chordata</taxon>
        <taxon>Craniata</taxon>
        <taxon>Vertebrata</taxon>
        <taxon>Euteleostomi</taxon>
        <taxon>Amphibia</taxon>
        <taxon>Batrachia</taxon>
        <taxon>Anura</taxon>
        <taxon>Neobatrachia</taxon>
        <taxon>Hyloidea</taxon>
        <taxon>Eleutherodactylidae</taxon>
        <taxon>Eleutherodactylinae</taxon>
        <taxon>Eleutherodactylus</taxon>
        <taxon>Eleutherodactylus</taxon>
    </lineage>
</organism>
<feature type="chain" id="PRO_5035180492" description="ABC1 atypical kinase-like domain-containing protein" evidence="3">
    <location>
        <begin position="23"/>
        <end position="628"/>
    </location>
</feature>
<protein>
    <recommendedName>
        <fullName evidence="4">ABC1 atypical kinase-like domain-containing protein</fullName>
    </recommendedName>
</protein>
<evidence type="ECO:0000256" key="3">
    <source>
        <dbReference type="SAM" id="SignalP"/>
    </source>
</evidence>
<name>A0A8J6JZ51_ELECQ</name>
<evidence type="ECO:0000313" key="6">
    <source>
        <dbReference type="Proteomes" id="UP000770717"/>
    </source>
</evidence>
<gene>
    <name evidence="5" type="ORF">GDO78_016084</name>
</gene>
<accession>A0A8J6JZ51</accession>
<dbReference type="InterPro" id="IPR045307">
    <property type="entry name" value="ADCK1_dom"/>
</dbReference>
<keyword evidence="2" id="KW-1133">Transmembrane helix</keyword>
<keyword evidence="3" id="KW-0732">Signal</keyword>
<dbReference type="EMBL" id="WNTK01000031">
    <property type="protein sequence ID" value="KAG9472910.1"/>
    <property type="molecule type" value="Genomic_DNA"/>
</dbReference>
<feature type="transmembrane region" description="Helical" evidence="2">
    <location>
        <begin position="100"/>
        <end position="121"/>
    </location>
</feature>
<keyword evidence="2" id="KW-0472">Membrane</keyword>
<dbReference type="OrthoDB" id="427480at2759"/>
<dbReference type="InterPro" id="IPR011009">
    <property type="entry name" value="Kinase-like_dom_sf"/>
</dbReference>
<comment type="caution">
    <text evidence="5">The sequence shown here is derived from an EMBL/GenBank/DDBJ whole genome shotgun (WGS) entry which is preliminary data.</text>
</comment>
<feature type="domain" description="ABC1 atypical kinase-like" evidence="4">
    <location>
        <begin position="224"/>
        <end position="469"/>
    </location>
</feature>
<evidence type="ECO:0000259" key="4">
    <source>
        <dbReference type="Pfam" id="PF03109"/>
    </source>
</evidence>
<feature type="signal peptide" evidence="3">
    <location>
        <begin position="1"/>
        <end position="22"/>
    </location>
</feature>
<reference evidence="5" key="1">
    <citation type="thesis" date="2020" institute="ProQuest LLC" country="789 East Eisenhower Parkway, Ann Arbor, MI, USA">
        <title>Comparative Genomics and Chromosome Evolution.</title>
        <authorList>
            <person name="Mudd A.B."/>
        </authorList>
    </citation>
    <scope>NUCLEOTIDE SEQUENCE</scope>
    <source>
        <strain evidence="5">HN-11 Male</strain>
        <tissue evidence="5">Kidney and liver</tissue>
    </source>
</reference>
<dbReference type="PANTHER" id="PTHR43173">
    <property type="entry name" value="ABC1 FAMILY PROTEIN"/>
    <property type="match status" value="1"/>
</dbReference>
<dbReference type="InterPro" id="IPR051130">
    <property type="entry name" value="Mito_struct-func_regulator"/>
</dbReference>
<comment type="similarity">
    <text evidence="1">Belongs to the protein kinase superfamily. ADCK protein kinase family.</text>
</comment>
<keyword evidence="6" id="KW-1185">Reference proteome</keyword>
<keyword evidence="2" id="KW-0812">Transmembrane</keyword>
<evidence type="ECO:0000313" key="5">
    <source>
        <dbReference type="EMBL" id="KAG9472910.1"/>
    </source>
</evidence>